<feature type="domain" description="DUF4123" evidence="1">
    <location>
        <begin position="7"/>
        <end position="125"/>
    </location>
</feature>
<dbReference type="OrthoDB" id="6363308at2"/>
<dbReference type="EMBL" id="JSYZ01000003">
    <property type="protein sequence ID" value="KPA92638.1"/>
    <property type="molecule type" value="Genomic_DNA"/>
</dbReference>
<dbReference type="AlphaFoldDB" id="A0A0N0E5L6"/>
<evidence type="ECO:0000259" key="1">
    <source>
        <dbReference type="Pfam" id="PF13503"/>
    </source>
</evidence>
<proteinExistence type="predicted"/>
<dbReference type="Proteomes" id="UP000037931">
    <property type="component" value="Unassembled WGS sequence"/>
</dbReference>
<gene>
    <name evidence="2" type="ORF">PF66_01319</name>
</gene>
<organism evidence="2 3">
    <name type="scientific">Pseudomonas asplenii</name>
    <dbReference type="NCBI Taxonomy" id="53407"/>
    <lineage>
        <taxon>Bacteria</taxon>
        <taxon>Pseudomonadati</taxon>
        <taxon>Pseudomonadota</taxon>
        <taxon>Gammaproteobacteria</taxon>
        <taxon>Pseudomonadales</taxon>
        <taxon>Pseudomonadaceae</taxon>
        <taxon>Pseudomonas</taxon>
    </lineage>
</organism>
<dbReference type="RefSeq" id="WP_081009799.1">
    <property type="nucleotide sequence ID" value="NZ_JSYZ01000003.1"/>
</dbReference>
<dbReference type="Pfam" id="PF13503">
    <property type="entry name" value="DUF4123"/>
    <property type="match status" value="1"/>
</dbReference>
<reference evidence="2 3" key="1">
    <citation type="journal article" date="2015" name="PLoS ONE">
        <title>Rice-Infecting Pseudomonas Genomes Are Highly Accessorized and Harbor Multiple Putative Virulence Mechanisms to Cause Sheath Brown Rot.</title>
        <authorList>
            <person name="Quibod I.L."/>
            <person name="Grande G."/>
            <person name="Oreiro E.G."/>
            <person name="Borja F.N."/>
            <person name="Dossa G.S."/>
            <person name="Mauleon R."/>
            <person name="Cruz C.V."/>
            <person name="Oliva R."/>
        </authorList>
    </citation>
    <scope>NUCLEOTIDE SEQUENCE [LARGE SCALE GENOMIC DNA]</scope>
    <source>
        <strain evidence="2 3">IRRI 6609</strain>
    </source>
</reference>
<name>A0A0N0E5L6_9PSED</name>
<comment type="caution">
    <text evidence="2">The sequence shown here is derived from an EMBL/GenBank/DDBJ whole genome shotgun (WGS) entry which is preliminary data.</text>
</comment>
<dbReference type="STRING" id="50340.PF66_01319"/>
<accession>A0A0N0E5L6</accession>
<protein>
    <recommendedName>
        <fullName evidence="1">DUF4123 domain-containing protein</fullName>
    </recommendedName>
</protein>
<keyword evidence="3" id="KW-1185">Reference proteome</keyword>
<evidence type="ECO:0000313" key="3">
    <source>
        <dbReference type="Proteomes" id="UP000037931"/>
    </source>
</evidence>
<dbReference type="InterPro" id="IPR025391">
    <property type="entry name" value="DUF4123"/>
</dbReference>
<dbReference type="PATRIC" id="fig|50340.43.peg.4205"/>
<evidence type="ECO:0000313" key="2">
    <source>
        <dbReference type="EMBL" id="KPA92638.1"/>
    </source>
</evidence>
<sequence length="259" mass="29084">MNTNATWLLLDIPTAPGLVAALRERYAHYESYPLFEGTPFHGVRDWGPRLLRLAADCPLATLSQARPTAWGGLFLRSRAPVPVLLAHLRQMLVVRFDGERQGVVSYYNPQTASYFFDGTDSRELSRWLGPISLLYWYGGTWADKAAGCLGWQQLINPQLEGPALGAGEPLSAAQQRRLQVCLLERHAYQWSRASGHDYARTWGHLQEGVAQGFRDSASLDDWLWLRAQYPAAPFPSGLPGDTPGERLEHLRQAWMRARG</sequence>